<reference evidence="4 5" key="1">
    <citation type="submission" date="2014-03" db="EMBL/GenBank/DDBJ databases">
        <title>The draft genome sequence of Marivita geojedonensis KCTC 23882.</title>
        <authorList>
            <person name="Lai Q."/>
            <person name="Shao Z."/>
        </authorList>
    </citation>
    <scope>NUCLEOTIDE SEQUENCE [LARGE SCALE GENOMIC DNA]</scope>
    <source>
        <strain evidence="4 5">DPG-138</strain>
    </source>
</reference>
<dbReference type="InterPro" id="IPR036388">
    <property type="entry name" value="WH-like_DNA-bd_sf"/>
</dbReference>
<proteinExistence type="predicted"/>
<feature type="domain" description="OmpR/PhoB-type" evidence="3">
    <location>
        <begin position="1"/>
        <end position="98"/>
    </location>
</feature>
<dbReference type="Gene3D" id="1.25.40.10">
    <property type="entry name" value="Tetratricopeptide repeat domain"/>
    <property type="match status" value="1"/>
</dbReference>
<sequence>MEYAFGDFVLDLNRGELLGKSGPVPMEPRAFTLLAYMIEQNGRLIEKDELIASVWDGRIVSDAAIATAVKAARRAVGDDGIEQTWLKTIRGRGFRFDGTVQLRASSEAAIAPPDDEHPRLEHGARPRIAVLPFSYMGPQERFLGLNSALPAEVIASLSRLRWIEVIARGSSFRFHSDLVDFDALRSLLKVGYCLTGSVEVSGAKVIVTVELSDTKHGSLIWADQFTTEVEHLQQLRPRLVASVIAALDSYIPQHEAARARLLGPDRLDAWSNYHLGLTHVYRFNAHDNRIAEQYFERALELSPEFAGAHAAMSFAKFQDAFLHLHSDRDAAVADVRRYAERALEIDPNDPQSNFAMGRVTWLLGAADEGLPWLETALSCDPNYARAFYTRGMVNVMAARPDEAIEDMKVAETLSPLDPLLAPLLGGRGLAQLQLGQIDTAIRTTEHAALKARAHHMAMYPAIIANAVGGNQQKAEKWRDAVLSKRPDATCAAFLAVMPFSDPELRRTIKTALVSSGLPTGE</sequence>
<dbReference type="AlphaFoldDB" id="A0A1X4N9G6"/>
<dbReference type="PROSITE" id="PS51755">
    <property type="entry name" value="OMPR_PHOB"/>
    <property type="match status" value="1"/>
</dbReference>
<dbReference type="STRING" id="1123756.MGEO_20030"/>
<organism evidence="4 5">
    <name type="scientific">Marivita geojedonensis</name>
    <dbReference type="NCBI Taxonomy" id="1123756"/>
    <lineage>
        <taxon>Bacteria</taxon>
        <taxon>Pseudomonadati</taxon>
        <taxon>Pseudomonadota</taxon>
        <taxon>Alphaproteobacteria</taxon>
        <taxon>Rhodobacterales</taxon>
        <taxon>Roseobacteraceae</taxon>
        <taxon>Marivita</taxon>
    </lineage>
</organism>
<dbReference type="InterPro" id="IPR016032">
    <property type="entry name" value="Sig_transdc_resp-reg_C-effctor"/>
</dbReference>
<dbReference type="InterPro" id="IPR019734">
    <property type="entry name" value="TPR_rpt"/>
</dbReference>
<dbReference type="SUPFAM" id="SSF48452">
    <property type="entry name" value="TPR-like"/>
    <property type="match status" value="1"/>
</dbReference>
<dbReference type="RefSeq" id="WP_106299157.1">
    <property type="nucleotide sequence ID" value="NZ_JFKC01000039.1"/>
</dbReference>
<evidence type="ECO:0000256" key="2">
    <source>
        <dbReference type="PROSITE-ProRule" id="PRU01091"/>
    </source>
</evidence>
<keyword evidence="5" id="KW-1185">Reference proteome</keyword>
<keyword evidence="1 2" id="KW-0238">DNA-binding</keyword>
<evidence type="ECO:0000313" key="5">
    <source>
        <dbReference type="Proteomes" id="UP000193926"/>
    </source>
</evidence>
<dbReference type="InterPro" id="IPR011990">
    <property type="entry name" value="TPR-like_helical_dom_sf"/>
</dbReference>
<name>A0A1X4N9G6_9RHOB</name>
<accession>A0A1X4N9G6</accession>
<dbReference type="Gene3D" id="1.10.10.10">
    <property type="entry name" value="Winged helix-like DNA-binding domain superfamily/Winged helix DNA-binding domain"/>
    <property type="match status" value="1"/>
</dbReference>
<gene>
    <name evidence="4" type="ORF">MGEO_20030</name>
</gene>
<dbReference type="EMBL" id="JFKC01000039">
    <property type="protein sequence ID" value="OSQ43028.1"/>
    <property type="molecule type" value="Genomic_DNA"/>
</dbReference>
<dbReference type="GO" id="GO:0006355">
    <property type="term" value="P:regulation of DNA-templated transcription"/>
    <property type="evidence" value="ECO:0007669"/>
    <property type="project" value="InterPro"/>
</dbReference>
<evidence type="ECO:0000256" key="1">
    <source>
        <dbReference type="ARBA" id="ARBA00023125"/>
    </source>
</evidence>
<dbReference type="InterPro" id="IPR001867">
    <property type="entry name" value="OmpR/PhoB-type_DNA-bd"/>
</dbReference>
<dbReference type="PANTHER" id="PTHR12558">
    <property type="entry name" value="CELL DIVISION CYCLE 16,23,27"/>
    <property type="match status" value="1"/>
</dbReference>
<dbReference type="OrthoDB" id="54411at2"/>
<dbReference type="Pfam" id="PF00486">
    <property type="entry name" value="Trans_reg_C"/>
    <property type="match status" value="1"/>
</dbReference>
<feature type="DNA-binding region" description="OmpR/PhoB-type" evidence="2">
    <location>
        <begin position="1"/>
        <end position="98"/>
    </location>
</feature>
<dbReference type="Proteomes" id="UP000193926">
    <property type="component" value="Unassembled WGS sequence"/>
</dbReference>
<dbReference type="SUPFAM" id="SSF46894">
    <property type="entry name" value="C-terminal effector domain of the bipartite response regulators"/>
    <property type="match status" value="1"/>
</dbReference>
<dbReference type="SMART" id="SM00028">
    <property type="entry name" value="TPR"/>
    <property type="match status" value="4"/>
</dbReference>
<evidence type="ECO:0000259" key="3">
    <source>
        <dbReference type="PROSITE" id="PS51755"/>
    </source>
</evidence>
<evidence type="ECO:0000313" key="4">
    <source>
        <dbReference type="EMBL" id="OSQ43028.1"/>
    </source>
</evidence>
<dbReference type="PANTHER" id="PTHR12558:SF13">
    <property type="entry name" value="CELL DIVISION CYCLE PROTEIN 27 HOMOLOG"/>
    <property type="match status" value="1"/>
</dbReference>
<protein>
    <recommendedName>
        <fullName evidence="3">OmpR/PhoB-type domain-containing protein</fullName>
    </recommendedName>
</protein>
<dbReference type="GO" id="GO:0000160">
    <property type="term" value="P:phosphorelay signal transduction system"/>
    <property type="evidence" value="ECO:0007669"/>
    <property type="project" value="InterPro"/>
</dbReference>
<comment type="caution">
    <text evidence="4">The sequence shown here is derived from an EMBL/GenBank/DDBJ whole genome shotgun (WGS) entry which is preliminary data.</text>
</comment>
<dbReference type="CDD" id="cd00383">
    <property type="entry name" value="trans_reg_C"/>
    <property type="match status" value="1"/>
</dbReference>
<dbReference type="GO" id="GO:0003677">
    <property type="term" value="F:DNA binding"/>
    <property type="evidence" value="ECO:0007669"/>
    <property type="project" value="UniProtKB-UniRule"/>
</dbReference>
<dbReference type="SMART" id="SM00862">
    <property type="entry name" value="Trans_reg_C"/>
    <property type="match status" value="1"/>
</dbReference>